<accession>A0A9D3Y470</accession>
<dbReference type="EMBL" id="JAIWYP010000016">
    <property type="protein sequence ID" value="KAH3693588.1"/>
    <property type="molecule type" value="Genomic_DNA"/>
</dbReference>
<reference evidence="1" key="2">
    <citation type="submission" date="2020-11" db="EMBL/GenBank/DDBJ databases">
        <authorList>
            <person name="McCartney M.A."/>
            <person name="Auch B."/>
            <person name="Kono T."/>
            <person name="Mallez S."/>
            <person name="Becker A."/>
            <person name="Gohl D.M."/>
            <person name="Silverstein K.A.T."/>
            <person name="Koren S."/>
            <person name="Bechman K.B."/>
            <person name="Herman A."/>
            <person name="Abrahante J.E."/>
            <person name="Garbe J."/>
        </authorList>
    </citation>
    <scope>NUCLEOTIDE SEQUENCE</scope>
    <source>
        <strain evidence="1">Duluth1</strain>
        <tissue evidence="1">Whole animal</tissue>
    </source>
</reference>
<dbReference type="Proteomes" id="UP000828390">
    <property type="component" value="Unassembled WGS sequence"/>
</dbReference>
<name>A0A9D3Y470_DREPO</name>
<reference evidence="1" key="1">
    <citation type="journal article" date="2019" name="bioRxiv">
        <title>The Genome of the Zebra Mussel, Dreissena polymorpha: A Resource for Invasive Species Research.</title>
        <authorList>
            <person name="McCartney M.A."/>
            <person name="Auch B."/>
            <person name="Kono T."/>
            <person name="Mallez S."/>
            <person name="Zhang Y."/>
            <person name="Obille A."/>
            <person name="Becker A."/>
            <person name="Abrahante J.E."/>
            <person name="Garbe J."/>
            <person name="Badalamenti J.P."/>
            <person name="Herman A."/>
            <person name="Mangelson H."/>
            <person name="Liachko I."/>
            <person name="Sullivan S."/>
            <person name="Sone E.D."/>
            <person name="Koren S."/>
            <person name="Silverstein K.A.T."/>
            <person name="Beckman K.B."/>
            <person name="Gohl D.M."/>
        </authorList>
    </citation>
    <scope>NUCLEOTIDE SEQUENCE</scope>
    <source>
        <strain evidence="1">Duluth1</strain>
        <tissue evidence="1">Whole animal</tissue>
    </source>
</reference>
<evidence type="ECO:0000313" key="2">
    <source>
        <dbReference type="Proteomes" id="UP000828390"/>
    </source>
</evidence>
<keyword evidence="2" id="KW-1185">Reference proteome</keyword>
<proteinExistence type="predicted"/>
<sequence length="77" mass="8355">MPITKSLFGDDLAKDVKACDSMSFIGKSGMAWKRATNVERSRSLCSLPATNSKICTTNGNKALSRQALCSKSVQREL</sequence>
<comment type="caution">
    <text evidence="1">The sequence shown here is derived from an EMBL/GenBank/DDBJ whole genome shotgun (WGS) entry which is preliminary data.</text>
</comment>
<dbReference type="AlphaFoldDB" id="A0A9D3Y470"/>
<gene>
    <name evidence="1" type="ORF">DPMN_081022</name>
</gene>
<evidence type="ECO:0000313" key="1">
    <source>
        <dbReference type="EMBL" id="KAH3693588.1"/>
    </source>
</evidence>
<protein>
    <submittedName>
        <fullName evidence="1">Uncharacterized protein</fullName>
    </submittedName>
</protein>
<organism evidence="1 2">
    <name type="scientific">Dreissena polymorpha</name>
    <name type="common">Zebra mussel</name>
    <name type="synonym">Mytilus polymorpha</name>
    <dbReference type="NCBI Taxonomy" id="45954"/>
    <lineage>
        <taxon>Eukaryota</taxon>
        <taxon>Metazoa</taxon>
        <taxon>Spiralia</taxon>
        <taxon>Lophotrochozoa</taxon>
        <taxon>Mollusca</taxon>
        <taxon>Bivalvia</taxon>
        <taxon>Autobranchia</taxon>
        <taxon>Heteroconchia</taxon>
        <taxon>Euheterodonta</taxon>
        <taxon>Imparidentia</taxon>
        <taxon>Neoheterodontei</taxon>
        <taxon>Myida</taxon>
        <taxon>Dreissenoidea</taxon>
        <taxon>Dreissenidae</taxon>
        <taxon>Dreissena</taxon>
    </lineage>
</organism>